<reference evidence="3" key="1">
    <citation type="journal article" date="2019" name="Int. J. Syst. Evol. Microbiol.">
        <title>The Global Catalogue of Microorganisms (GCM) 10K type strain sequencing project: providing services to taxonomists for standard genome sequencing and annotation.</title>
        <authorList>
            <consortium name="The Broad Institute Genomics Platform"/>
            <consortium name="The Broad Institute Genome Sequencing Center for Infectious Disease"/>
            <person name="Wu L."/>
            <person name="Ma J."/>
        </authorList>
    </citation>
    <scope>NUCLEOTIDE SEQUENCE [LARGE SCALE GENOMIC DNA]</scope>
    <source>
        <strain evidence="3">KCTC 52232</strain>
    </source>
</reference>
<dbReference type="RefSeq" id="WP_377130336.1">
    <property type="nucleotide sequence ID" value="NZ_JBHUHN010000001.1"/>
</dbReference>
<evidence type="ECO:0000256" key="1">
    <source>
        <dbReference type="SAM" id="SignalP"/>
    </source>
</evidence>
<dbReference type="Proteomes" id="UP001597601">
    <property type="component" value="Unassembled WGS sequence"/>
</dbReference>
<gene>
    <name evidence="2" type="ORF">ACFSYC_18505</name>
</gene>
<sequence>MKRKLLAFALLFSAATTNIFAQSGPRIPEASSSQTITQGLGLGTITLTYARPNVKGRKIFGGLEPYGAVWRTGANYATTIKFTEDVTLEGKTVAAGEYGLFTIPGQTEWTIIINKNAKQWGAYTYKEADDVLRVKVKAVKSPIKMETFGMQFINVTPKTAELWLAWDNVLVPVKLTIDDDAKITANIDRIMSGPKKNYFGAIQYYHDNKTAKADLEKALVWAEEAQKSDPKAPYYILWKARLLLKLGRKSEARATANEGVKMATDQKNDEYIRLNQDVANKAK</sequence>
<feature type="signal peptide" evidence="1">
    <location>
        <begin position="1"/>
        <end position="21"/>
    </location>
</feature>
<proteinExistence type="predicted"/>
<dbReference type="InterPro" id="IPR011990">
    <property type="entry name" value="TPR-like_helical_dom_sf"/>
</dbReference>
<comment type="caution">
    <text evidence="2">The sequence shown here is derived from an EMBL/GenBank/DDBJ whole genome shotgun (WGS) entry which is preliminary data.</text>
</comment>
<dbReference type="Pfam" id="PF11138">
    <property type="entry name" value="DUF2911"/>
    <property type="match status" value="1"/>
</dbReference>
<dbReference type="EMBL" id="JBHUON010000032">
    <property type="protein sequence ID" value="MFD2866693.1"/>
    <property type="molecule type" value="Genomic_DNA"/>
</dbReference>
<protein>
    <submittedName>
        <fullName evidence="2">DUF2911 domain-containing protein</fullName>
    </submittedName>
</protein>
<dbReference type="SUPFAM" id="SSF48452">
    <property type="entry name" value="TPR-like"/>
    <property type="match status" value="1"/>
</dbReference>
<keyword evidence="3" id="KW-1185">Reference proteome</keyword>
<dbReference type="Gene3D" id="1.25.40.10">
    <property type="entry name" value="Tetratricopeptide repeat domain"/>
    <property type="match status" value="1"/>
</dbReference>
<evidence type="ECO:0000313" key="3">
    <source>
        <dbReference type="Proteomes" id="UP001597601"/>
    </source>
</evidence>
<accession>A0ABW5XUQ9</accession>
<dbReference type="InterPro" id="IPR021314">
    <property type="entry name" value="DUF2911"/>
</dbReference>
<feature type="chain" id="PRO_5046715972" evidence="1">
    <location>
        <begin position="22"/>
        <end position="283"/>
    </location>
</feature>
<keyword evidence="1" id="KW-0732">Signal</keyword>
<organism evidence="2 3">
    <name type="scientific">Mucilaginibacter antarcticus</name>
    <dbReference type="NCBI Taxonomy" id="1855725"/>
    <lineage>
        <taxon>Bacteria</taxon>
        <taxon>Pseudomonadati</taxon>
        <taxon>Bacteroidota</taxon>
        <taxon>Sphingobacteriia</taxon>
        <taxon>Sphingobacteriales</taxon>
        <taxon>Sphingobacteriaceae</taxon>
        <taxon>Mucilaginibacter</taxon>
    </lineage>
</organism>
<evidence type="ECO:0000313" key="2">
    <source>
        <dbReference type="EMBL" id="MFD2866693.1"/>
    </source>
</evidence>
<name>A0ABW5XUQ9_9SPHI</name>